<accession>A0A7I8X9R8</accession>
<organism evidence="1 2">
    <name type="scientific">Bursaphelenchus xylophilus</name>
    <name type="common">Pinewood nematode worm</name>
    <name type="synonym">Aphelenchoides xylophilus</name>
    <dbReference type="NCBI Taxonomy" id="6326"/>
    <lineage>
        <taxon>Eukaryota</taxon>
        <taxon>Metazoa</taxon>
        <taxon>Ecdysozoa</taxon>
        <taxon>Nematoda</taxon>
        <taxon>Chromadorea</taxon>
        <taxon>Rhabditida</taxon>
        <taxon>Tylenchina</taxon>
        <taxon>Tylenchomorpha</taxon>
        <taxon>Aphelenchoidea</taxon>
        <taxon>Aphelenchoididae</taxon>
        <taxon>Bursaphelenchus</taxon>
    </lineage>
</organism>
<gene>
    <name evidence="1" type="ORF">BXYJ_LOCUS15681</name>
</gene>
<evidence type="ECO:0000313" key="1">
    <source>
        <dbReference type="EMBL" id="CAD5235590.1"/>
    </source>
</evidence>
<protein>
    <submittedName>
        <fullName evidence="1">(pine wood nematode) hypothetical protein</fullName>
    </submittedName>
</protein>
<sequence>MSVSSVCRNLLCCTSDRWKPKFKMELKLVRPNKFDEFMSVDVQLNVGEPLQDILHRILFNYHLFSKFDANSAAFAHQPQLNYQIDRNSCVDVNFKKVTVAVNEMEKTLKCIISCKVQLPDGETIYSNALLPHRSSIDMAVNDVIDRNGVPTELYNRYSAYRMRQDGSLKELDENCMVHHNGHYVIFMHNCPTALVTLLFNDQEINQKVFLDNYRTINDAVKFLVNRLEIYSYNVTNVKCNHKNGKENILYSLEHTMVDQGRYRVTIKECIIKIQVEVGAADSFVPTNLFVPAGISVDKMRHSLNSQATLEEDIMVYDKEYDTWILTMKDEKVKAENRYRLIVNEDSIYPNSNVIAKTPESPVKLEKTQNPDDFEGILTETSDLRAQTTSKMKSDTNLEQFAVLKDKMDGSPTPDSFHECHERDERRFECFEAGDGADRMAKETMEDEQSPYSSVRSLYYSVV</sequence>
<reference evidence="1" key="1">
    <citation type="submission" date="2020-09" db="EMBL/GenBank/DDBJ databases">
        <authorList>
            <person name="Kikuchi T."/>
        </authorList>
    </citation>
    <scope>NUCLEOTIDE SEQUENCE</scope>
    <source>
        <strain evidence="1">Ka4C1</strain>
    </source>
</reference>
<proteinExistence type="predicted"/>
<evidence type="ECO:0000313" key="2">
    <source>
        <dbReference type="Proteomes" id="UP000659654"/>
    </source>
</evidence>
<dbReference type="Proteomes" id="UP000659654">
    <property type="component" value="Unassembled WGS sequence"/>
</dbReference>
<comment type="caution">
    <text evidence="1">The sequence shown here is derived from an EMBL/GenBank/DDBJ whole genome shotgun (WGS) entry which is preliminary data.</text>
</comment>
<keyword evidence="2" id="KW-1185">Reference proteome</keyword>
<dbReference type="AlphaFoldDB" id="A0A7I8X9R8"/>
<dbReference type="EMBL" id="CAJFDI010000006">
    <property type="protein sequence ID" value="CAD5235590.1"/>
    <property type="molecule type" value="Genomic_DNA"/>
</dbReference>
<dbReference type="Proteomes" id="UP000582659">
    <property type="component" value="Unassembled WGS sequence"/>
</dbReference>
<name>A0A7I8X9R8_BURXY</name>
<dbReference type="EMBL" id="CAJFCV020000006">
    <property type="protein sequence ID" value="CAG9132041.1"/>
    <property type="molecule type" value="Genomic_DNA"/>
</dbReference>